<name>A0A8J4R8J6_9ROSI</name>
<dbReference type="EMBL" id="JRKL02002417">
    <property type="protein sequence ID" value="KAF3959044.1"/>
    <property type="molecule type" value="Genomic_DNA"/>
</dbReference>
<evidence type="ECO:0000313" key="3">
    <source>
        <dbReference type="Proteomes" id="UP000737018"/>
    </source>
</evidence>
<reference evidence="2" key="1">
    <citation type="submission" date="2020-03" db="EMBL/GenBank/DDBJ databases">
        <title>Castanea mollissima Vanexum genome sequencing.</title>
        <authorList>
            <person name="Staton M."/>
        </authorList>
    </citation>
    <scope>NUCLEOTIDE SEQUENCE</scope>
    <source>
        <tissue evidence="2">Leaf</tissue>
    </source>
</reference>
<evidence type="ECO:0000256" key="1">
    <source>
        <dbReference type="SAM" id="MobiDB-lite"/>
    </source>
</evidence>
<sequence length="169" mass="18571">MITCDKQTYDAEVLAHPPHAPYLNKKIEQYDEMAIVVGKDMATGGFSKQWSEPSPLVENETPQNDIQNPEFEGDSNTLPKDAHEASNGTSSKGRSHRKRTYAAMNEDSPFINIAIKSTQLHSPPKPSLHLRHFLPQSPSSLPQPPNTNSPFHSKATNPFSSSPSLAPSP</sequence>
<dbReference type="AlphaFoldDB" id="A0A8J4R8J6"/>
<evidence type="ECO:0000313" key="2">
    <source>
        <dbReference type="EMBL" id="KAF3959044.1"/>
    </source>
</evidence>
<feature type="region of interest" description="Disordered" evidence="1">
    <location>
        <begin position="44"/>
        <end position="169"/>
    </location>
</feature>
<dbReference type="OrthoDB" id="992031at2759"/>
<proteinExistence type="predicted"/>
<gene>
    <name evidence="2" type="ORF">CMV_016100</name>
</gene>
<organism evidence="2 3">
    <name type="scientific">Castanea mollissima</name>
    <name type="common">Chinese chestnut</name>
    <dbReference type="NCBI Taxonomy" id="60419"/>
    <lineage>
        <taxon>Eukaryota</taxon>
        <taxon>Viridiplantae</taxon>
        <taxon>Streptophyta</taxon>
        <taxon>Embryophyta</taxon>
        <taxon>Tracheophyta</taxon>
        <taxon>Spermatophyta</taxon>
        <taxon>Magnoliopsida</taxon>
        <taxon>eudicotyledons</taxon>
        <taxon>Gunneridae</taxon>
        <taxon>Pentapetalae</taxon>
        <taxon>rosids</taxon>
        <taxon>fabids</taxon>
        <taxon>Fagales</taxon>
        <taxon>Fagaceae</taxon>
        <taxon>Castanea</taxon>
    </lineage>
</organism>
<comment type="caution">
    <text evidence="2">The sequence shown here is derived from an EMBL/GenBank/DDBJ whole genome shotgun (WGS) entry which is preliminary data.</text>
</comment>
<feature type="compositionally biased region" description="Low complexity" evidence="1">
    <location>
        <begin position="158"/>
        <end position="169"/>
    </location>
</feature>
<keyword evidence="3" id="KW-1185">Reference proteome</keyword>
<dbReference type="Proteomes" id="UP000737018">
    <property type="component" value="Unassembled WGS sequence"/>
</dbReference>
<accession>A0A8J4R8J6</accession>
<protein>
    <submittedName>
        <fullName evidence="2">Uncharacterized protein</fullName>
    </submittedName>
</protein>
<dbReference type="PANTHER" id="PTHR46929:SF23">
    <property type="entry name" value="L10-INTERACTING MYB DOMAIN-CONTAINING PROTEIN-LIKE"/>
    <property type="match status" value="1"/>
</dbReference>
<dbReference type="PANTHER" id="PTHR46929">
    <property type="entry name" value="EXPRESSED PROTEIN"/>
    <property type="match status" value="1"/>
</dbReference>